<dbReference type="EMBL" id="CP045226">
    <property type="protein sequence ID" value="QFS45384.1"/>
    <property type="molecule type" value="Genomic_DNA"/>
</dbReference>
<organism evidence="1 2">
    <name type="scientific">Nostoc sphaeroides CCNUC1</name>
    <dbReference type="NCBI Taxonomy" id="2653204"/>
    <lineage>
        <taxon>Bacteria</taxon>
        <taxon>Bacillati</taxon>
        <taxon>Cyanobacteriota</taxon>
        <taxon>Cyanophyceae</taxon>
        <taxon>Nostocales</taxon>
        <taxon>Nostocaceae</taxon>
        <taxon>Nostoc</taxon>
    </lineage>
</organism>
<proteinExistence type="predicted"/>
<sequence length="53" mass="5865">MGARISHPEKISSIWECSGSWIEAYCSYVVTVTTIKIFGKSTVKPSNGKYCGY</sequence>
<protein>
    <submittedName>
        <fullName evidence="1">Uncharacterized protein</fullName>
    </submittedName>
</protein>
<evidence type="ECO:0000313" key="1">
    <source>
        <dbReference type="EMBL" id="QFS45384.1"/>
    </source>
</evidence>
<keyword evidence="2" id="KW-1185">Reference proteome</keyword>
<gene>
    <name evidence="1" type="ORF">GXM_02861</name>
</gene>
<dbReference type="KEGG" id="nsh:GXM_02861"/>
<dbReference type="AlphaFoldDB" id="A0A5P8VYB3"/>
<accession>A0A5P8VYB3</accession>
<evidence type="ECO:0000313" key="2">
    <source>
        <dbReference type="Proteomes" id="UP000326678"/>
    </source>
</evidence>
<dbReference type="Proteomes" id="UP000326678">
    <property type="component" value="Chromosome Gxm1"/>
</dbReference>
<name>A0A5P8VYB3_9NOSO</name>
<reference evidence="1 2" key="1">
    <citation type="submission" date="2019-10" db="EMBL/GenBank/DDBJ databases">
        <title>Genomic and transcriptomic insights into the perfect genentic adaptation of a filamentous nitrogen-fixing cyanobacterium to rice fields.</title>
        <authorList>
            <person name="Chen Z."/>
        </authorList>
    </citation>
    <scope>NUCLEOTIDE SEQUENCE [LARGE SCALE GENOMIC DNA]</scope>
    <source>
        <strain evidence="1">CCNUC1</strain>
    </source>
</reference>